<reference evidence="5 6" key="1">
    <citation type="journal article" date="2024" name="Nat. Commun.">
        <title>Phylogenomics reveals the evolutionary origins of lichenization in chlorophyte algae.</title>
        <authorList>
            <person name="Puginier C."/>
            <person name="Libourel C."/>
            <person name="Otte J."/>
            <person name="Skaloud P."/>
            <person name="Haon M."/>
            <person name="Grisel S."/>
            <person name="Petersen M."/>
            <person name="Berrin J.G."/>
            <person name="Delaux P.M."/>
            <person name="Dal Grande F."/>
            <person name="Keller J."/>
        </authorList>
    </citation>
    <scope>NUCLEOTIDE SEQUENCE [LARGE SCALE GENOMIC DNA]</scope>
    <source>
        <strain evidence="5 6">SAG 2036</strain>
    </source>
</reference>
<organism evidence="5 6">
    <name type="scientific">Symbiochloris irregularis</name>
    <dbReference type="NCBI Taxonomy" id="706552"/>
    <lineage>
        <taxon>Eukaryota</taxon>
        <taxon>Viridiplantae</taxon>
        <taxon>Chlorophyta</taxon>
        <taxon>core chlorophytes</taxon>
        <taxon>Trebouxiophyceae</taxon>
        <taxon>Trebouxiales</taxon>
        <taxon>Trebouxiaceae</taxon>
        <taxon>Symbiochloris</taxon>
    </lineage>
</organism>
<protein>
    <recommendedName>
        <fullName evidence="7">MORN repeat-containing protein</fullName>
    </recommendedName>
</protein>
<keyword evidence="1" id="KW-0677">Repeat</keyword>
<evidence type="ECO:0000256" key="4">
    <source>
        <dbReference type="SAM" id="SignalP"/>
    </source>
</evidence>
<feature type="chain" id="PRO_5043822401" description="MORN repeat-containing protein" evidence="4">
    <location>
        <begin position="24"/>
        <end position="452"/>
    </location>
</feature>
<evidence type="ECO:0000256" key="1">
    <source>
        <dbReference type="ARBA" id="ARBA00022737"/>
    </source>
</evidence>
<keyword evidence="4" id="KW-0732">Signal</keyword>
<dbReference type="EMBL" id="JALJOQ010000058">
    <property type="protein sequence ID" value="KAK9803554.1"/>
    <property type="molecule type" value="Genomic_DNA"/>
</dbReference>
<dbReference type="SUPFAM" id="SSF82185">
    <property type="entry name" value="Histone H3 K4-specific methyltransferase SET7/9 N-terminal domain"/>
    <property type="match status" value="1"/>
</dbReference>
<dbReference type="Proteomes" id="UP001465755">
    <property type="component" value="Unassembled WGS sequence"/>
</dbReference>
<feature type="signal peptide" evidence="4">
    <location>
        <begin position="1"/>
        <end position="23"/>
    </location>
</feature>
<evidence type="ECO:0000256" key="2">
    <source>
        <dbReference type="SAM" id="MobiDB-lite"/>
    </source>
</evidence>
<keyword evidence="3" id="KW-0812">Transmembrane</keyword>
<evidence type="ECO:0008006" key="7">
    <source>
        <dbReference type="Google" id="ProtNLM"/>
    </source>
</evidence>
<feature type="transmembrane region" description="Helical" evidence="3">
    <location>
        <begin position="342"/>
        <end position="362"/>
    </location>
</feature>
<dbReference type="Pfam" id="PF02493">
    <property type="entry name" value="MORN"/>
    <property type="match status" value="3"/>
</dbReference>
<keyword evidence="3" id="KW-1133">Transmembrane helix</keyword>
<sequence>MMSHLQTPAALLALGAFLKGVGLLAVSDAETALDLAKHITLPALALQVLIRPDATANITIAAAASAAAFTALQAGLAWLVFGKRRPPERALLTGASVGLAMPIVTLPLLQSTLGPLGLHVAVIFATVSSFAGGVALLLFGTGGSVPPQSYVHSDGGQYQGQWQGAAKHGLGRYLYPSGARYAGEWLANEKAGRGVYTFAKGSLYEGEWQAGQRHGIGVRLLRSGTYKAGRWNQGDLVDAATEVFAAAHVPLALVALGVKLASGIPKMMPHQARDGVDVLSIRCMLPLMLASAAFALVPAAWAPFAAAAAVSAVAAIPDTAAEQAARVRLSPTLPKSITAVSNLTAIALMLTISLGSTTLFSMAPSRGLSPRMLSIPLAVLAAVLLALRKQLGRFAQGSLNFQSGFQAQNFVPATPVSGSSSASRRDELSPQPTGGPIHMEALWWKGISASMQ</sequence>
<keyword evidence="3" id="KW-0472">Membrane</keyword>
<feature type="transmembrane region" description="Helical" evidence="3">
    <location>
        <begin position="116"/>
        <end position="139"/>
    </location>
</feature>
<dbReference type="GO" id="GO:0016020">
    <property type="term" value="C:membrane"/>
    <property type="evidence" value="ECO:0007669"/>
    <property type="project" value="UniProtKB-ARBA"/>
</dbReference>
<dbReference type="SMART" id="SM00698">
    <property type="entry name" value="MORN"/>
    <property type="match status" value="3"/>
</dbReference>
<dbReference type="AlphaFoldDB" id="A0AAW1P493"/>
<dbReference type="Gene3D" id="2.20.110.10">
    <property type="entry name" value="Histone H3 K4-specific methyltransferase SET7/9 N-terminal domain"/>
    <property type="match status" value="2"/>
</dbReference>
<accession>A0AAW1P493</accession>
<feature type="transmembrane region" description="Helical" evidence="3">
    <location>
        <begin position="60"/>
        <end position="81"/>
    </location>
</feature>
<proteinExistence type="predicted"/>
<name>A0AAW1P493_9CHLO</name>
<feature type="region of interest" description="Disordered" evidence="2">
    <location>
        <begin position="416"/>
        <end position="435"/>
    </location>
</feature>
<dbReference type="InterPro" id="IPR003409">
    <property type="entry name" value="MORN"/>
</dbReference>
<evidence type="ECO:0000256" key="3">
    <source>
        <dbReference type="SAM" id="Phobius"/>
    </source>
</evidence>
<evidence type="ECO:0000313" key="6">
    <source>
        <dbReference type="Proteomes" id="UP001465755"/>
    </source>
</evidence>
<feature type="transmembrane region" description="Helical" evidence="3">
    <location>
        <begin position="368"/>
        <end position="387"/>
    </location>
</feature>
<gene>
    <name evidence="5" type="ORF">WJX73_008869</name>
</gene>
<feature type="transmembrane region" description="Helical" evidence="3">
    <location>
        <begin position="301"/>
        <end position="321"/>
    </location>
</feature>
<dbReference type="PANTHER" id="PTHR43215:SF14">
    <property type="entry name" value="RADIAL SPOKE HEAD 1 HOMOLOG"/>
    <property type="match status" value="1"/>
</dbReference>
<dbReference type="PANTHER" id="PTHR43215">
    <property type="entry name" value="RADIAL SPOKE HEAD 1 HOMOLOG"/>
    <property type="match status" value="1"/>
</dbReference>
<evidence type="ECO:0000313" key="5">
    <source>
        <dbReference type="EMBL" id="KAK9803554.1"/>
    </source>
</evidence>
<keyword evidence="6" id="KW-1185">Reference proteome</keyword>
<comment type="caution">
    <text evidence="5">The sequence shown here is derived from an EMBL/GenBank/DDBJ whole genome shotgun (WGS) entry which is preliminary data.</text>
</comment>
<feature type="transmembrane region" description="Helical" evidence="3">
    <location>
        <begin position="90"/>
        <end position="110"/>
    </location>
</feature>